<proteinExistence type="predicted"/>
<comment type="caution">
    <text evidence="2">The sequence shown here is derived from an EMBL/GenBank/DDBJ whole genome shotgun (WGS) entry which is preliminary data.</text>
</comment>
<sequence length="287" mass="32790">MPKVKKVPNKSRKARKGTKDAKSSKCDPQLCMPDSTLPGEPKPQAKTPSSFPFMRLPAEIRKLAYIECLKAGAGTRRDGIYDHGIYASITGGALFNVCRQVRYEALYTYFETGQFNLESSCKGTTFFKYIGPVPRSALKEIKLPVPLTESWHIRENECIPYFNLLPTLQSLELQIDPEFIVYQVYKRYNTEPSFLGEGTNDPVTLQQLLGAPIVKYLMKLQGTFKVEITYGEKEFSTLEEYFDDPELVAEFEQDKVQYGKWTYLGLTKEGWMQLVSELVLNITKKTR</sequence>
<organism evidence="2 3">
    <name type="scientific">Tothia fuscella</name>
    <dbReference type="NCBI Taxonomy" id="1048955"/>
    <lineage>
        <taxon>Eukaryota</taxon>
        <taxon>Fungi</taxon>
        <taxon>Dikarya</taxon>
        <taxon>Ascomycota</taxon>
        <taxon>Pezizomycotina</taxon>
        <taxon>Dothideomycetes</taxon>
        <taxon>Pleosporomycetidae</taxon>
        <taxon>Venturiales</taxon>
        <taxon>Cylindrosympodiaceae</taxon>
        <taxon>Tothia</taxon>
    </lineage>
</organism>
<dbReference type="InterPro" id="IPR038883">
    <property type="entry name" value="AN11006-like"/>
</dbReference>
<feature type="region of interest" description="Disordered" evidence="1">
    <location>
        <begin position="1"/>
        <end position="51"/>
    </location>
</feature>
<dbReference type="AlphaFoldDB" id="A0A9P4TW66"/>
<dbReference type="PANTHER" id="PTHR42085:SF8">
    <property type="entry name" value="F-BOX DOMAIN-CONTAINING PROTEIN"/>
    <property type="match status" value="1"/>
</dbReference>
<feature type="compositionally biased region" description="Basic residues" evidence="1">
    <location>
        <begin position="1"/>
        <end position="16"/>
    </location>
</feature>
<dbReference type="OrthoDB" id="5413827at2759"/>
<gene>
    <name evidence="2" type="ORF">EJ08DRAFT_650714</name>
</gene>
<accession>A0A9P4TW66</accession>
<reference evidence="2" key="1">
    <citation type="journal article" date="2020" name="Stud. Mycol.">
        <title>101 Dothideomycetes genomes: a test case for predicting lifestyles and emergence of pathogens.</title>
        <authorList>
            <person name="Haridas S."/>
            <person name="Albert R."/>
            <person name="Binder M."/>
            <person name="Bloem J."/>
            <person name="Labutti K."/>
            <person name="Salamov A."/>
            <person name="Andreopoulos B."/>
            <person name="Baker S."/>
            <person name="Barry K."/>
            <person name="Bills G."/>
            <person name="Bluhm B."/>
            <person name="Cannon C."/>
            <person name="Castanera R."/>
            <person name="Culley D."/>
            <person name="Daum C."/>
            <person name="Ezra D."/>
            <person name="Gonzalez J."/>
            <person name="Henrissat B."/>
            <person name="Kuo A."/>
            <person name="Liang C."/>
            <person name="Lipzen A."/>
            <person name="Lutzoni F."/>
            <person name="Magnuson J."/>
            <person name="Mondo S."/>
            <person name="Nolan M."/>
            <person name="Ohm R."/>
            <person name="Pangilinan J."/>
            <person name="Park H.-J."/>
            <person name="Ramirez L."/>
            <person name="Alfaro M."/>
            <person name="Sun H."/>
            <person name="Tritt A."/>
            <person name="Yoshinaga Y."/>
            <person name="Zwiers L.-H."/>
            <person name="Turgeon B."/>
            <person name="Goodwin S."/>
            <person name="Spatafora J."/>
            <person name="Crous P."/>
            <person name="Grigoriev I."/>
        </authorList>
    </citation>
    <scope>NUCLEOTIDE SEQUENCE</scope>
    <source>
        <strain evidence="2">CBS 130266</strain>
    </source>
</reference>
<keyword evidence="3" id="KW-1185">Reference proteome</keyword>
<dbReference type="PANTHER" id="PTHR42085">
    <property type="entry name" value="F-BOX DOMAIN-CONTAINING PROTEIN"/>
    <property type="match status" value="1"/>
</dbReference>
<evidence type="ECO:0000313" key="3">
    <source>
        <dbReference type="Proteomes" id="UP000800235"/>
    </source>
</evidence>
<dbReference type="EMBL" id="MU007051">
    <property type="protein sequence ID" value="KAF2428929.1"/>
    <property type="molecule type" value="Genomic_DNA"/>
</dbReference>
<protein>
    <submittedName>
        <fullName evidence="2">Uncharacterized protein</fullName>
    </submittedName>
</protein>
<evidence type="ECO:0000256" key="1">
    <source>
        <dbReference type="SAM" id="MobiDB-lite"/>
    </source>
</evidence>
<dbReference type="Proteomes" id="UP000800235">
    <property type="component" value="Unassembled WGS sequence"/>
</dbReference>
<name>A0A9P4TW66_9PEZI</name>
<evidence type="ECO:0000313" key="2">
    <source>
        <dbReference type="EMBL" id="KAF2428929.1"/>
    </source>
</evidence>